<dbReference type="InterPro" id="IPR013022">
    <property type="entry name" value="Xyl_isomerase-like_TIM-brl"/>
</dbReference>
<dbReference type="NCBIfam" id="NF035939">
    <property type="entry name" value="TIM_EboE"/>
    <property type="match status" value="1"/>
</dbReference>
<proteinExistence type="predicted"/>
<evidence type="ECO:0000313" key="3">
    <source>
        <dbReference type="Proteomes" id="UP001597183"/>
    </source>
</evidence>
<dbReference type="InterPro" id="IPR050312">
    <property type="entry name" value="IolE/XylAMocC-like"/>
</dbReference>
<name>A0ABW4AFD3_9ACTN</name>
<dbReference type="Pfam" id="PF01261">
    <property type="entry name" value="AP_endonuc_2"/>
    <property type="match status" value="1"/>
</dbReference>
<evidence type="ECO:0000259" key="1">
    <source>
        <dbReference type="Pfam" id="PF01261"/>
    </source>
</evidence>
<protein>
    <submittedName>
        <fullName evidence="2">Metabolite traffic protein EboE</fullName>
    </submittedName>
</protein>
<dbReference type="PANTHER" id="PTHR12110">
    <property type="entry name" value="HYDROXYPYRUVATE ISOMERASE"/>
    <property type="match status" value="1"/>
</dbReference>
<dbReference type="EMBL" id="JBHTMK010000040">
    <property type="protein sequence ID" value="MFD1369374.1"/>
    <property type="molecule type" value="Genomic_DNA"/>
</dbReference>
<sequence length="371" mass="40295">MRLRRPDGRPVHLSYCTNVHPAEDLPGIIGQLDTYAVPVRERLDADVLGLGLWLAAPVAAALADDGEARRLLRRELDARGLEVVTLNGFPYEAFQAPVVKHAVYRPDWTTTARLDYTLDLARVLVDLLPDDAERGSVSTLPLAWREPWPQAQRDAARHRLDRLAEGLAEIAWQTGRVVRVAFEPEPGCVAETTTQAVDMLAGTDTDRLGVCLDLAHLACAWEDPADAVTRLATAGIPVVKVQVSAALEVADPVAARPVLEQYAEPRFLHQTRSAAGHACDDLDLALAENPPGPWRIHFHVPLHAPPAPPLTATTPLLREALAVVDCDHFDVETYTWDVLPAGQRPTSPAGLADGIAGELAWTRDQLTGAHA</sequence>
<dbReference type="PANTHER" id="PTHR12110:SF52">
    <property type="entry name" value="XYLOSE ISOMERASE"/>
    <property type="match status" value="1"/>
</dbReference>
<feature type="domain" description="Xylose isomerase-like TIM barrel" evidence="1">
    <location>
        <begin position="63"/>
        <end position="244"/>
    </location>
</feature>
<keyword evidence="3" id="KW-1185">Reference proteome</keyword>
<dbReference type="SUPFAM" id="SSF51658">
    <property type="entry name" value="Xylose isomerase-like"/>
    <property type="match status" value="1"/>
</dbReference>
<dbReference type="Proteomes" id="UP001597183">
    <property type="component" value="Unassembled WGS sequence"/>
</dbReference>
<evidence type="ECO:0000313" key="2">
    <source>
        <dbReference type="EMBL" id="MFD1369374.1"/>
    </source>
</evidence>
<organism evidence="2 3">
    <name type="scientific">Actinoplanes sichuanensis</name>
    <dbReference type="NCBI Taxonomy" id="512349"/>
    <lineage>
        <taxon>Bacteria</taxon>
        <taxon>Bacillati</taxon>
        <taxon>Actinomycetota</taxon>
        <taxon>Actinomycetes</taxon>
        <taxon>Micromonosporales</taxon>
        <taxon>Micromonosporaceae</taxon>
        <taxon>Actinoplanes</taxon>
    </lineage>
</organism>
<reference evidence="3" key="1">
    <citation type="journal article" date="2019" name="Int. J. Syst. Evol. Microbiol.">
        <title>The Global Catalogue of Microorganisms (GCM) 10K type strain sequencing project: providing services to taxonomists for standard genome sequencing and annotation.</title>
        <authorList>
            <consortium name="The Broad Institute Genomics Platform"/>
            <consortium name="The Broad Institute Genome Sequencing Center for Infectious Disease"/>
            <person name="Wu L."/>
            <person name="Ma J."/>
        </authorList>
    </citation>
    <scope>NUCLEOTIDE SEQUENCE [LARGE SCALE GENOMIC DNA]</scope>
    <source>
        <strain evidence="3">CCM 7526</strain>
    </source>
</reference>
<dbReference type="InterPro" id="IPR036237">
    <property type="entry name" value="Xyl_isomerase-like_sf"/>
</dbReference>
<dbReference type="Gene3D" id="3.20.20.150">
    <property type="entry name" value="Divalent-metal-dependent TIM barrel enzymes"/>
    <property type="match status" value="1"/>
</dbReference>
<accession>A0ABW4AFD3</accession>
<gene>
    <name evidence="2" type="primary">eboE</name>
    <name evidence="2" type="ORF">ACFQ5G_28900</name>
</gene>
<comment type="caution">
    <text evidence="2">The sequence shown here is derived from an EMBL/GenBank/DDBJ whole genome shotgun (WGS) entry which is preliminary data.</text>
</comment>
<dbReference type="RefSeq" id="WP_317792447.1">
    <property type="nucleotide sequence ID" value="NZ_AP028461.1"/>
</dbReference>